<keyword evidence="2" id="KW-1185">Reference proteome</keyword>
<comment type="caution">
    <text evidence="1">The sequence shown here is derived from an EMBL/GenBank/DDBJ whole genome shotgun (WGS) entry which is preliminary data.</text>
</comment>
<evidence type="ECO:0000313" key="2">
    <source>
        <dbReference type="Proteomes" id="UP001152561"/>
    </source>
</evidence>
<sequence length="129" mass="15233">MEAGQQQQQQYHSWKLNVQAKAKNLDFKFVASNFLPNSKYFPFSLKFKYSKFLIRLKFETLTSPDPHKPKSLKSKVRRFLEILRIRRRRPVNNIVVTSSVPKNKATISQSSVVQEYCRTVRAVDLTFFF</sequence>
<dbReference type="AlphaFoldDB" id="A0A9Q1LET8"/>
<reference evidence="2" key="1">
    <citation type="journal article" date="2023" name="Proc. Natl. Acad. Sci. U.S.A.">
        <title>Genomic and structural basis for evolution of tropane alkaloid biosynthesis.</title>
        <authorList>
            <person name="Wanga Y.-J."/>
            <person name="Taina T."/>
            <person name="Yua J.-Y."/>
            <person name="Lia J."/>
            <person name="Xua B."/>
            <person name="Chenc J."/>
            <person name="D'Auriad J.C."/>
            <person name="Huanga J.-P."/>
            <person name="Huanga S.-X."/>
        </authorList>
    </citation>
    <scope>NUCLEOTIDE SEQUENCE [LARGE SCALE GENOMIC DNA]</scope>
    <source>
        <strain evidence="2">cv. KIB-2019</strain>
    </source>
</reference>
<dbReference type="Proteomes" id="UP001152561">
    <property type="component" value="Unassembled WGS sequence"/>
</dbReference>
<accession>A0A9Q1LET8</accession>
<dbReference type="EMBL" id="JAJAGQ010000020">
    <property type="protein sequence ID" value="KAJ8533159.1"/>
    <property type="molecule type" value="Genomic_DNA"/>
</dbReference>
<organism evidence="1 2">
    <name type="scientific">Anisodus acutangulus</name>
    <dbReference type="NCBI Taxonomy" id="402998"/>
    <lineage>
        <taxon>Eukaryota</taxon>
        <taxon>Viridiplantae</taxon>
        <taxon>Streptophyta</taxon>
        <taxon>Embryophyta</taxon>
        <taxon>Tracheophyta</taxon>
        <taxon>Spermatophyta</taxon>
        <taxon>Magnoliopsida</taxon>
        <taxon>eudicotyledons</taxon>
        <taxon>Gunneridae</taxon>
        <taxon>Pentapetalae</taxon>
        <taxon>asterids</taxon>
        <taxon>lamiids</taxon>
        <taxon>Solanales</taxon>
        <taxon>Solanaceae</taxon>
        <taxon>Solanoideae</taxon>
        <taxon>Hyoscyameae</taxon>
        <taxon>Anisodus</taxon>
    </lineage>
</organism>
<proteinExistence type="predicted"/>
<name>A0A9Q1LET8_9SOLA</name>
<protein>
    <submittedName>
        <fullName evidence="1">Uncharacterized protein</fullName>
    </submittedName>
</protein>
<evidence type="ECO:0000313" key="1">
    <source>
        <dbReference type="EMBL" id="KAJ8533159.1"/>
    </source>
</evidence>
<gene>
    <name evidence="1" type="ORF">K7X08_016048</name>
</gene>
<dbReference type="OrthoDB" id="1692153at2759"/>